<keyword evidence="2" id="KW-1133">Transmembrane helix</keyword>
<dbReference type="SMART" id="SM00671">
    <property type="entry name" value="SEL1"/>
    <property type="match status" value="8"/>
</dbReference>
<evidence type="ECO:0000256" key="1">
    <source>
        <dbReference type="SAM" id="MobiDB-lite"/>
    </source>
</evidence>
<organism evidence="3 4">
    <name type="scientific">Junco hyemalis</name>
    <name type="common">Dark-eyed junco</name>
    <dbReference type="NCBI Taxonomy" id="40217"/>
    <lineage>
        <taxon>Eukaryota</taxon>
        <taxon>Metazoa</taxon>
        <taxon>Chordata</taxon>
        <taxon>Craniata</taxon>
        <taxon>Vertebrata</taxon>
        <taxon>Euteleostomi</taxon>
        <taxon>Archelosauria</taxon>
        <taxon>Archosauria</taxon>
        <taxon>Dinosauria</taxon>
        <taxon>Saurischia</taxon>
        <taxon>Theropoda</taxon>
        <taxon>Coelurosauria</taxon>
        <taxon>Aves</taxon>
        <taxon>Neognathae</taxon>
        <taxon>Neoaves</taxon>
        <taxon>Telluraves</taxon>
        <taxon>Australaves</taxon>
        <taxon>Passeriformes</taxon>
        <taxon>Passerellidae</taxon>
        <taxon>Junco</taxon>
    </lineage>
</organism>
<feature type="region of interest" description="Disordered" evidence="1">
    <location>
        <begin position="216"/>
        <end position="248"/>
    </location>
</feature>
<sequence>MAQPARPAHGLTVLLGQQQRPEINGVEGGSHHGHEGAEDADGAGQRGHGRADAERGRRGAFRGTARPAGRAPPCGRRGAARARGRCGRAVSPARAARDDAPQSRRPALKRLARQRELARPGTVPVAQRRGGRAGAAAEPPREWAGAALRGDPSRAAARRLLYGAARSRQGAARHGQGSVSSGPAPAHLRRRSGALPCPALPCPAVPGRRPLLQEAGSAASLSPGRPRSPCRAGHRRSGSSSMRPPAEPRRPAPLLLVLLTNFVLSFGKETLQTTAVTPQFQKNVDYVDFIYLNILEKKVLNNSEVSVQYLCSKPCIVSLEAVASSEFRTGVPVYRRRWKDEKNLYVSRTRQVHLKFPSNMVYRDDYIIRNSIIVHSVILYAWISHRSASNYGDEQSEDYQAAVAKNYTFLEAVPPFERPYKDHKVCLQWGADYLWMLQANRIPQCPHETDGVHVLEFIYASSGEKTGIVKKFEQFENRELETVRQHQVDYPMFTISIWLYLLHHCEKDLCGILYFIDSKEMYGTPAVFLNEEGYVHIQMHLMRGDDLAVKTSFSLPLKQWFRLDLSFKGGQIEVSSVGKNLKRHHHQSFTFREDFYYDDTAGYFVLGGSGYVNGIEAFFGPVKYYRLNVLETEQISNPLHDKDTVEQIELYYERCMDIQEIVYDYRYIVRQGEKTHRSCYYENYYLELIHKYGEKSKCDAFMWGKELREKYHTLFKLLQEMDFSSPDEDGSDTVVEVGRRIFEKVVKGLSSANGLSNLGSSVPLLVDSSCCGYHKASYFLAVMFETGLGVPVDRIKGLLYSLVGAQGNERLSVMNLGYKHYQGINNYPLDLELSYAYYSNIAIKTSLDQHNIKGEQAFVETIRLMDDELLKAQTKENGDVFMWLKHEATRGNAAAQQRLAQMLFWGQQGVAKNPEAAIEWYAKGAIETEDPVLIYDYAIVLFKGQGVKKNIKLALELMKKAAAKGLPQAVNGLGWYYHNFKRDYKKAAKHWLIAEELGNPDASYNLGVLYLDGIYPGVPGRNQTVAARYFYKAAQGGHIEGTLRCSLYYITGNMEDFPRDPEKAVIWAKHIAEKNGYLGHVIRKALNAYLELSWHEALLHYILAAETGIEVSQSNLAHICEERPDLARKYLATDCVWRYYNFSVSQVNAPSFAYLKMGDFYYYGYQNQSRDLELSMRMYAQAALEGDSQGFFNLALVMEEGNSIPSYILDHLEIDQALHSSNTSLLQELYYRCWNNSNQETISPCSLALLYFYMRVLWNNVLHSTLIYFMGTFLLSILVAFAVQSFQSLSGNDSEDAARAVQQDEPTLSSDLSQQESNPQSPLVTS</sequence>
<feature type="region of interest" description="Disordered" evidence="1">
    <location>
        <begin position="1"/>
        <end position="150"/>
    </location>
</feature>
<keyword evidence="4" id="KW-1185">Reference proteome</keyword>
<keyword evidence="2" id="KW-0472">Membrane</keyword>
<dbReference type="Pfam" id="PF08238">
    <property type="entry name" value="Sel1"/>
    <property type="match status" value="7"/>
</dbReference>
<feature type="compositionally biased region" description="Polar residues" evidence="1">
    <location>
        <begin position="1304"/>
        <end position="1326"/>
    </location>
</feature>
<dbReference type="PANTHER" id="PTHR44444:SF1">
    <property type="entry name" value="PROTEIN SEL-1 HOMOLOG 3"/>
    <property type="match status" value="1"/>
</dbReference>
<feature type="compositionally biased region" description="Low complexity" evidence="1">
    <location>
        <begin position="61"/>
        <end position="77"/>
    </location>
</feature>
<dbReference type="SUPFAM" id="SSF81901">
    <property type="entry name" value="HCP-like"/>
    <property type="match status" value="3"/>
</dbReference>
<dbReference type="Gene3D" id="1.25.40.10">
    <property type="entry name" value="Tetratricopeptide repeat domain"/>
    <property type="match status" value="3"/>
</dbReference>
<evidence type="ECO:0000256" key="2">
    <source>
        <dbReference type="SAM" id="Phobius"/>
    </source>
</evidence>
<reference evidence="3" key="1">
    <citation type="submission" date="2025-08" db="UniProtKB">
        <authorList>
            <consortium name="Ensembl"/>
        </authorList>
    </citation>
    <scope>IDENTIFICATION</scope>
</reference>
<dbReference type="Ensembl" id="ENSJHYT00000025888.1">
    <property type="protein sequence ID" value="ENSJHYP00000021428.1"/>
    <property type="gene ID" value="ENSJHYG00000016228.1"/>
</dbReference>
<dbReference type="InterPro" id="IPR006597">
    <property type="entry name" value="Sel1-like"/>
</dbReference>
<feature type="region of interest" description="Disordered" evidence="1">
    <location>
        <begin position="1295"/>
        <end position="1326"/>
    </location>
</feature>
<feature type="transmembrane region" description="Helical" evidence="2">
    <location>
        <begin position="1265"/>
        <end position="1286"/>
    </location>
</feature>
<keyword evidence="2" id="KW-0812">Transmembrane</keyword>
<evidence type="ECO:0000313" key="4">
    <source>
        <dbReference type="Proteomes" id="UP000694408"/>
    </source>
</evidence>
<dbReference type="InterPro" id="IPR011990">
    <property type="entry name" value="TPR-like_helical_dom_sf"/>
</dbReference>
<feature type="region of interest" description="Disordered" evidence="1">
    <location>
        <begin position="166"/>
        <end position="192"/>
    </location>
</feature>
<accession>A0A8C5JKT8</accession>
<dbReference type="OMA" id="TIWINIC"/>
<dbReference type="InterPro" id="IPR042756">
    <property type="entry name" value="Sel-1L3"/>
</dbReference>
<dbReference type="PANTHER" id="PTHR44444">
    <property type="entry name" value="PROTEIN SEL-1 HOMOLOG 3"/>
    <property type="match status" value="1"/>
</dbReference>
<reference evidence="3" key="2">
    <citation type="submission" date="2025-09" db="UniProtKB">
        <authorList>
            <consortium name="Ensembl"/>
        </authorList>
    </citation>
    <scope>IDENTIFICATION</scope>
</reference>
<name>A0A8C5JKT8_JUNHY</name>
<evidence type="ECO:0000313" key="3">
    <source>
        <dbReference type="Ensembl" id="ENSJHYP00000021428.1"/>
    </source>
</evidence>
<feature type="compositionally biased region" description="Low complexity" evidence="1">
    <location>
        <begin position="134"/>
        <end position="150"/>
    </location>
</feature>
<protein>
    <submittedName>
        <fullName evidence="3">SEL1L family member 3</fullName>
    </submittedName>
</protein>
<proteinExistence type="predicted"/>
<dbReference type="Proteomes" id="UP000694408">
    <property type="component" value="Unplaced"/>
</dbReference>